<dbReference type="Gene3D" id="2.40.70.10">
    <property type="entry name" value="Acid Proteases"/>
    <property type="match status" value="1"/>
</dbReference>
<feature type="region of interest" description="Disordered" evidence="8">
    <location>
        <begin position="28"/>
        <end position="133"/>
    </location>
</feature>
<sequence>MVRRKTQASATDTEYSDEFEEYITEQCDTEYDVTSGQSDYEHEDETVIFRPKPSTSIAGNASPMTKSHTDKTPKIHNSRIKSRRSKIRSVTPDTDSSSESSDSESSLSDTGSIATSQIFKSRSRPKSGQNVKLPAFTGNEKWEVWLNRFQAVARLNNWDDNEKLRELIPRLQGEAGDFVFDQLPSKTLDKYTKLIKELRNRFGVIESSRTYKLQFSRLRQFSGETPEKFLLGLQDYKARIHIELNKDPQTIEEAVHEVITYSETMKNPNPDENNKKTVRQVKKNFGQLNGKKTTDDGKPNPIPNSNNTEVTEQKSKTLTIKEDELKSLFDKMFECKQSEIQNKQFTKPNPSKIPHPCYNNQNNGPRGPLICFRCGQPGHMARNRTGNPKRNDKMDVKPPPPFNSQPPPPFNSSWAQNRPDYDQRGAYSYNGLPAQDFRTPKVINKEVKFKGGNDSSDVKDDRSLVKKNCSQEEEKSLDVTNEKSLVPEIDEEVEVSSKVKDETPQSNKLDIIGQQVVRCDGVYIEGSIQGVKVTFTADTGAARTVISTRIFKKIPQSDRPKLSNTLASANGQPLVEKGKAVFNLELGNLSLAKELVVAEIEDEDNLNLLENHPVMMASSLNDLCHDVTNKVRLINPFDQEVQINQDTVVGLVEKVEEQPILLFSSENIKDSTNFDSVRRIKLESDPVTWQTNEGIIRNITKKGATDGGKSGVVPPHLLNLFTEASEGRSEKEQEAIANLLHKYATAFSAYETDLGLTHLTEHSIDTGDARPIKQAPRRVPLAFAEEERKIITQMLDQGVIENSSSPWASPLLLIRKKNGKIRPAVDYRKINYKTVCDVYPFPRIQDCLDAVSGANLFSVFDLISGFHQIPVKLEDRPKTAFTTKCHNPRECDCSQVDNLDFLKCAPCKKCHKRAIDMDSSLVNLSEMLNKTITGQNKDDPVPSHEIITAPICKVKTRQQVKDQNIWTPWEGGHSETELHKMQENDPDLGPLLKWKESGHRPTNSDIQQNSAATRHYWHIWDSIVLINGLLYKQFSRRGGVEDHTQFLVPFLLKREILEKMHNSILSGHLGKKKTKAKLSQRYFWYEMREDIDIWISQCDICGPLPTTPRGNKFILTVTDYFTKWVEVFPVKDQTAVVCAQLILNEVICRFGSPLAIHSDQGRAYESEIFQELCKILEIRKIRTSPGNPKCNGQTERFNRSIISMIKSYLRGEQTNWDMNLGCLAGAYRASPNESTCLTPNILMLGREVRLPYELIHKGHPLDPNEADTSWGNHALKIKERMQRAHCVARKHLEVTCKRRKDYYDNKTNLYEYKVSDKMSSQIRMTKRGLAYRCLRCPPTEEAHVTEKTRMEAHKFKRHLALEVAPFFCTLCMYRCESLKALHKHVDTFMPHVNQRNLCITENRFRGDSEYLFASSLPHVFNAVQDFPDYEVLPALDSQRHWASKVRAIPLATPVGATDLPFNHPKQTQVPVRAVALQATRPIQTQAPVSAASPLSTHHVQTKAPVRVAALPATHPYPTGSSYHVAVATPQQSLQSRLGPTVCVGAASLRRLAIPVSPAVPSSIVDVPAATVRPAANQVMPLKSSSPMDDLSADSSTFFCPTSYTPNLNQQILTALSAFTTTQELLLKEIAHNTKSIQTLSTDIAYLRGQVRQFERVQGRQQTILDRLSNLSNRPFKPIRRKPYLNRPKPQQRQPKVKSVVEKKNDRKEN</sequence>
<dbReference type="FunFam" id="1.10.340.70:FF:000001">
    <property type="entry name" value="Retrovirus-related Pol polyprotein from transposon gypsy-like Protein"/>
    <property type="match status" value="1"/>
</dbReference>
<dbReference type="InterPro" id="IPR001584">
    <property type="entry name" value="Integrase_cat-core"/>
</dbReference>
<dbReference type="Gene3D" id="3.30.70.270">
    <property type="match status" value="1"/>
</dbReference>
<reference evidence="11 12" key="1">
    <citation type="submission" date="2020-06" db="EMBL/GenBank/DDBJ databases">
        <authorList>
            <person name="Li R."/>
            <person name="Bekaert M."/>
        </authorList>
    </citation>
    <scope>NUCLEOTIDE SEQUENCE [LARGE SCALE GENOMIC DNA]</scope>
    <source>
        <strain evidence="12">wild</strain>
    </source>
</reference>
<feature type="compositionally biased region" description="Polar residues" evidence="8">
    <location>
        <begin position="53"/>
        <end position="66"/>
    </location>
</feature>
<dbReference type="InterPro" id="IPR021109">
    <property type="entry name" value="Peptidase_aspartic_dom_sf"/>
</dbReference>
<protein>
    <recommendedName>
        <fullName evidence="13">Integrase catalytic domain-containing protein</fullName>
    </recommendedName>
</protein>
<dbReference type="GO" id="GO:0006508">
    <property type="term" value="P:proteolysis"/>
    <property type="evidence" value="ECO:0007669"/>
    <property type="project" value="InterPro"/>
</dbReference>
<feature type="region of interest" description="Disordered" evidence="8">
    <location>
        <begin position="285"/>
        <end position="315"/>
    </location>
</feature>
<dbReference type="Pfam" id="PF14893">
    <property type="entry name" value="PNMA"/>
    <property type="match status" value="1"/>
</dbReference>
<dbReference type="OrthoDB" id="6178084at2759"/>
<feature type="compositionally biased region" description="Basic residues" evidence="8">
    <location>
        <begin position="74"/>
        <end position="87"/>
    </location>
</feature>
<dbReference type="InterPro" id="IPR000477">
    <property type="entry name" value="RT_dom"/>
</dbReference>
<dbReference type="PROSITE" id="PS50158">
    <property type="entry name" value="ZF_CCHC"/>
    <property type="match status" value="1"/>
</dbReference>
<evidence type="ECO:0000256" key="6">
    <source>
        <dbReference type="ARBA" id="ARBA00022918"/>
    </source>
</evidence>
<dbReference type="InterPro" id="IPR012337">
    <property type="entry name" value="RNaseH-like_sf"/>
</dbReference>
<evidence type="ECO:0000256" key="2">
    <source>
        <dbReference type="ARBA" id="ARBA00022695"/>
    </source>
</evidence>
<evidence type="ECO:0008006" key="13">
    <source>
        <dbReference type="Google" id="ProtNLM"/>
    </source>
</evidence>
<dbReference type="InterPro" id="IPR001878">
    <property type="entry name" value="Znf_CCHC"/>
</dbReference>
<keyword evidence="7" id="KW-0479">Metal-binding</keyword>
<dbReference type="Gene3D" id="1.10.340.70">
    <property type="match status" value="1"/>
</dbReference>
<dbReference type="Proteomes" id="UP000507470">
    <property type="component" value="Unassembled WGS sequence"/>
</dbReference>
<dbReference type="GO" id="GO:0004519">
    <property type="term" value="F:endonuclease activity"/>
    <property type="evidence" value="ECO:0007669"/>
    <property type="project" value="UniProtKB-KW"/>
</dbReference>
<dbReference type="PROSITE" id="PS00141">
    <property type="entry name" value="ASP_PROTEASE"/>
    <property type="match status" value="1"/>
</dbReference>
<name>A0A6J8BR22_MYTCO</name>
<evidence type="ECO:0000259" key="10">
    <source>
        <dbReference type="PROSITE" id="PS50994"/>
    </source>
</evidence>
<dbReference type="PROSITE" id="PS50994">
    <property type="entry name" value="INTEGRASE"/>
    <property type="match status" value="1"/>
</dbReference>
<evidence type="ECO:0000256" key="7">
    <source>
        <dbReference type="PROSITE-ProRule" id="PRU00047"/>
    </source>
</evidence>
<keyword evidence="5" id="KW-0378">Hydrolase</keyword>
<dbReference type="InterPro" id="IPR048270">
    <property type="entry name" value="PNMA_C"/>
</dbReference>
<proteinExistence type="predicted"/>
<feature type="compositionally biased region" description="Basic and acidic residues" evidence="8">
    <location>
        <begin position="1698"/>
        <end position="1709"/>
    </location>
</feature>
<evidence type="ECO:0000313" key="11">
    <source>
        <dbReference type="EMBL" id="CAC5385264.1"/>
    </source>
</evidence>
<dbReference type="SUPFAM" id="SSF53098">
    <property type="entry name" value="Ribonuclease H-like"/>
    <property type="match status" value="1"/>
</dbReference>
<dbReference type="Pfam" id="PF13975">
    <property type="entry name" value="gag-asp_proteas"/>
    <property type="match status" value="1"/>
</dbReference>
<evidence type="ECO:0000256" key="8">
    <source>
        <dbReference type="SAM" id="MobiDB-lite"/>
    </source>
</evidence>
<dbReference type="InterPro" id="IPR001969">
    <property type="entry name" value="Aspartic_peptidase_AS"/>
</dbReference>
<organism evidence="11 12">
    <name type="scientific">Mytilus coruscus</name>
    <name type="common">Sea mussel</name>
    <dbReference type="NCBI Taxonomy" id="42192"/>
    <lineage>
        <taxon>Eukaryota</taxon>
        <taxon>Metazoa</taxon>
        <taxon>Spiralia</taxon>
        <taxon>Lophotrochozoa</taxon>
        <taxon>Mollusca</taxon>
        <taxon>Bivalvia</taxon>
        <taxon>Autobranchia</taxon>
        <taxon>Pteriomorphia</taxon>
        <taxon>Mytilida</taxon>
        <taxon>Mytiloidea</taxon>
        <taxon>Mytilidae</taxon>
        <taxon>Mytilinae</taxon>
        <taxon>Mytilus</taxon>
    </lineage>
</organism>
<feature type="compositionally biased region" description="Polar residues" evidence="8">
    <location>
        <begin position="113"/>
        <end position="130"/>
    </location>
</feature>
<keyword evidence="3" id="KW-0540">Nuclease</keyword>
<dbReference type="GO" id="GO:0008270">
    <property type="term" value="F:zinc ion binding"/>
    <property type="evidence" value="ECO:0007669"/>
    <property type="project" value="UniProtKB-KW"/>
</dbReference>
<gene>
    <name evidence="11" type="ORF">MCOR_20825</name>
</gene>
<evidence type="ECO:0000256" key="5">
    <source>
        <dbReference type="ARBA" id="ARBA00022801"/>
    </source>
</evidence>
<dbReference type="InterPro" id="IPR043128">
    <property type="entry name" value="Rev_trsase/Diguanyl_cyclase"/>
</dbReference>
<accession>A0A6J8BR22</accession>
<dbReference type="Pfam" id="PF00078">
    <property type="entry name" value="RVT_1"/>
    <property type="match status" value="1"/>
</dbReference>
<dbReference type="InterPro" id="IPR043502">
    <property type="entry name" value="DNA/RNA_pol_sf"/>
</dbReference>
<dbReference type="SUPFAM" id="SSF50630">
    <property type="entry name" value="Acid proteases"/>
    <property type="match status" value="1"/>
</dbReference>
<keyword evidence="12" id="KW-1185">Reference proteome</keyword>
<keyword evidence="7" id="KW-0862">Zinc</keyword>
<dbReference type="Gene3D" id="3.10.10.10">
    <property type="entry name" value="HIV Type 1 Reverse Transcriptase, subunit A, domain 1"/>
    <property type="match status" value="1"/>
</dbReference>
<dbReference type="Pfam" id="PF17921">
    <property type="entry name" value="Integrase_H2C2"/>
    <property type="match status" value="1"/>
</dbReference>
<feature type="compositionally biased region" description="Pro residues" evidence="8">
    <location>
        <begin position="397"/>
        <end position="410"/>
    </location>
</feature>
<evidence type="ECO:0000259" key="9">
    <source>
        <dbReference type="PROSITE" id="PS50158"/>
    </source>
</evidence>
<keyword evidence="6" id="KW-0695">RNA-directed DNA polymerase</keyword>
<dbReference type="InterPro" id="IPR036397">
    <property type="entry name" value="RNaseH_sf"/>
</dbReference>
<evidence type="ECO:0000256" key="3">
    <source>
        <dbReference type="ARBA" id="ARBA00022722"/>
    </source>
</evidence>
<keyword evidence="1" id="KW-0808">Transferase</keyword>
<dbReference type="PANTHER" id="PTHR37984:SF15">
    <property type="entry name" value="INTEGRASE CATALYTIC DOMAIN-CONTAINING PROTEIN"/>
    <property type="match status" value="1"/>
</dbReference>
<dbReference type="GO" id="GO:0003676">
    <property type="term" value="F:nucleic acid binding"/>
    <property type="evidence" value="ECO:0007669"/>
    <property type="project" value="InterPro"/>
</dbReference>
<evidence type="ECO:0000256" key="4">
    <source>
        <dbReference type="ARBA" id="ARBA00022759"/>
    </source>
</evidence>
<dbReference type="InterPro" id="IPR041588">
    <property type="entry name" value="Integrase_H2C2"/>
</dbReference>
<feature type="domain" description="CCHC-type" evidence="9">
    <location>
        <begin position="371"/>
        <end position="383"/>
    </location>
</feature>
<dbReference type="GO" id="GO:0004190">
    <property type="term" value="F:aspartic-type endopeptidase activity"/>
    <property type="evidence" value="ECO:0007669"/>
    <property type="project" value="InterPro"/>
</dbReference>
<feature type="compositionally biased region" description="Low complexity" evidence="8">
    <location>
        <begin position="93"/>
        <end position="112"/>
    </location>
</feature>
<keyword evidence="2" id="KW-0548">Nucleotidyltransferase</keyword>
<dbReference type="InterPro" id="IPR050951">
    <property type="entry name" value="Retrovirus_Pol_polyprotein"/>
</dbReference>
<dbReference type="GO" id="GO:0003964">
    <property type="term" value="F:RNA-directed DNA polymerase activity"/>
    <property type="evidence" value="ECO:0007669"/>
    <property type="project" value="UniProtKB-KW"/>
</dbReference>
<dbReference type="Pfam" id="PF00098">
    <property type="entry name" value="zf-CCHC"/>
    <property type="match status" value="1"/>
</dbReference>
<dbReference type="PANTHER" id="PTHR37984">
    <property type="entry name" value="PROTEIN CBG26694"/>
    <property type="match status" value="1"/>
</dbReference>
<feature type="region of interest" description="Disordered" evidence="8">
    <location>
        <begin position="381"/>
        <end position="434"/>
    </location>
</feature>
<dbReference type="CDD" id="cd01647">
    <property type="entry name" value="RT_LTR"/>
    <property type="match status" value="1"/>
</dbReference>
<dbReference type="SUPFAM" id="SSF56672">
    <property type="entry name" value="DNA/RNA polymerases"/>
    <property type="match status" value="1"/>
</dbReference>
<dbReference type="FunFam" id="3.30.420.10:FF:000032">
    <property type="entry name" value="Retrovirus-related Pol polyprotein from transposon 297-like Protein"/>
    <property type="match status" value="1"/>
</dbReference>
<dbReference type="EMBL" id="CACVKT020003692">
    <property type="protein sequence ID" value="CAC5385264.1"/>
    <property type="molecule type" value="Genomic_DNA"/>
</dbReference>
<evidence type="ECO:0000256" key="1">
    <source>
        <dbReference type="ARBA" id="ARBA00022679"/>
    </source>
</evidence>
<dbReference type="Gene3D" id="3.30.420.10">
    <property type="entry name" value="Ribonuclease H-like superfamily/Ribonuclease H"/>
    <property type="match status" value="1"/>
</dbReference>
<evidence type="ECO:0000313" key="12">
    <source>
        <dbReference type="Proteomes" id="UP000507470"/>
    </source>
</evidence>
<dbReference type="GO" id="GO:0015074">
    <property type="term" value="P:DNA integration"/>
    <property type="evidence" value="ECO:0007669"/>
    <property type="project" value="InterPro"/>
</dbReference>
<keyword evidence="4" id="KW-0255">Endonuclease</keyword>
<feature type="domain" description="Integrase catalytic" evidence="10">
    <location>
        <begin position="1085"/>
        <end position="1247"/>
    </location>
</feature>
<keyword evidence="7" id="KW-0863">Zinc-finger</keyword>
<feature type="region of interest" description="Disordered" evidence="8">
    <location>
        <begin position="1668"/>
        <end position="1709"/>
    </location>
</feature>